<accession>A0ABP9GR22</accession>
<keyword evidence="1 4" id="KW-0349">Heme</keyword>
<dbReference type="Gene3D" id="1.10.760.10">
    <property type="entry name" value="Cytochrome c-like domain"/>
    <property type="match status" value="1"/>
</dbReference>
<comment type="caution">
    <text evidence="6">The sequence shown here is derived from an EMBL/GenBank/DDBJ whole genome shotgun (WGS) entry which is preliminary data.</text>
</comment>
<evidence type="ECO:0000313" key="6">
    <source>
        <dbReference type="EMBL" id="GAA4948302.1"/>
    </source>
</evidence>
<dbReference type="PANTHER" id="PTHR35008:SF8">
    <property type="entry name" value="ALCOHOL DEHYDROGENASE CYTOCHROME C SUBUNIT"/>
    <property type="match status" value="1"/>
</dbReference>
<evidence type="ECO:0000256" key="4">
    <source>
        <dbReference type="PROSITE-ProRule" id="PRU00433"/>
    </source>
</evidence>
<keyword evidence="7" id="KW-1185">Reference proteome</keyword>
<sequence length="138" mass="15473">MKLITNCFLALATLFIFHSKTNSYTSQDPLKESIERGREIYTDFCMSCHLPNGEGVENVYPPLAKSDYLIKNHEASIRGIKYGQQGEIVVNGKTYNSNMAALGLSDDEVADVMNYITNSWGNKNDKIVTIEEVSKVKK</sequence>
<name>A0ABP9GR22_9FLAO</name>
<reference evidence="7" key="1">
    <citation type="journal article" date="2019" name="Int. J. Syst. Evol. Microbiol.">
        <title>The Global Catalogue of Microorganisms (GCM) 10K type strain sequencing project: providing services to taxonomists for standard genome sequencing and annotation.</title>
        <authorList>
            <consortium name="The Broad Institute Genomics Platform"/>
            <consortium name="The Broad Institute Genome Sequencing Center for Infectious Disease"/>
            <person name="Wu L."/>
            <person name="Ma J."/>
        </authorList>
    </citation>
    <scope>NUCLEOTIDE SEQUENCE [LARGE SCALE GENOMIC DNA]</scope>
    <source>
        <strain evidence="7">JCM 18285</strain>
    </source>
</reference>
<dbReference type="InterPro" id="IPR051459">
    <property type="entry name" value="Cytochrome_c-type_DH"/>
</dbReference>
<dbReference type="SUPFAM" id="SSF46626">
    <property type="entry name" value="Cytochrome c"/>
    <property type="match status" value="1"/>
</dbReference>
<feature type="domain" description="Cytochrome c" evidence="5">
    <location>
        <begin position="32"/>
        <end position="120"/>
    </location>
</feature>
<dbReference type="RefSeq" id="WP_345192122.1">
    <property type="nucleotide sequence ID" value="NZ_BAABJJ010000033.1"/>
</dbReference>
<gene>
    <name evidence="6" type="ORF">GCM10023314_22040</name>
</gene>
<dbReference type="EMBL" id="BAABJJ010000033">
    <property type="protein sequence ID" value="GAA4948302.1"/>
    <property type="molecule type" value="Genomic_DNA"/>
</dbReference>
<protein>
    <recommendedName>
        <fullName evidence="5">Cytochrome c domain-containing protein</fullName>
    </recommendedName>
</protein>
<proteinExistence type="predicted"/>
<dbReference type="InterPro" id="IPR036909">
    <property type="entry name" value="Cyt_c-like_dom_sf"/>
</dbReference>
<evidence type="ECO:0000259" key="5">
    <source>
        <dbReference type="PROSITE" id="PS51007"/>
    </source>
</evidence>
<organism evidence="6 7">
    <name type="scientific">Algibacter agarivorans</name>
    <dbReference type="NCBI Taxonomy" id="1109741"/>
    <lineage>
        <taxon>Bacteria</taxon>
        <taxon>Pseudomonadati</taxon>
        <taxon>Bacteroidota</taxon>
        <taxon>Flavobacteriia</taxon>
        <taxon>Flavobacteriales</taxon>
        <taxon>Flavobacteriaceae</taxon>
        <taxon>Algibacter</taxon>
    </lineage>
</organism>
<keyword evidence="2 4" id="KW-0479">Metal-binding</keyword>
<dbReference type="Proteomes" id="UP001501302">
    <property type="component" value="Unassembled WGS sequence"/>
</dbReference>
<evidence type="ECO:0000256" key="1">
    <source>
        <dbReference type="ARBA" id="ARBA00022617"/>
    </source>
</evidence>
<dbReference type="PROSITE" id="PS51007">
    <property type="entry name" value="CYTC"/>
    <property type="match status" value="1"/>
</dbReference>
<dbReference type="Pfam" id="PF00034">
    <property type="entry name" value="Cytochrom_C"/>
    <property type="match status" value="1"/>
</dbReference>
<evidence type="ECO:0000313" key="7">
    <source>
        <dbReference type="Proteomes" id="UP001501302"/>
    </source>
</evidence>
<evidence type="ECO:0000256" key="3">
    <source>
        <dbReference type="ARBA" id="ARBA00023004"/>
    </source>
</evidence>
<keyword evidence="3 4" id="KW-0408">Iron</keyword>
<dbReference type="InterPro" id="IPR009056">
    <property type="entry name" value="Cyt_c-like_dom"/>
</dbReference>
<dbReference type="PANTHER" id="PTHR35008">
    <property type="entry name" value="BLL4482 PROTEIN-RELATED"/>
    <property type="match status" value="1"/>
</dbReference>
<evidence type="ECO:0000256" key="2">
    <source>
        <dbReference type="ARBA" id="ARBA00022723"/>
    </source>
</evidence>